<reference evidence="1 2" key="1">
    <citation type="journal article" date="2015" name="Nature">
        <title>rRNA introns, odd ribosomes, and small enigmatic genomes across a large radiation of phyla.</title>
        <authorList>
            <person name="Brown C.T."/>
            <person name="Hug L.A."/>
            <person name="Thomas B.C."/>
            <person name="Sharon I."/>
            <person name="Castelle C.J."/>
            <person name="Singh A."/>
            <person name="Wilkins M.J."/>
            <person name="Williams K.H."/>
            <person name="Banfield J.F."/>
        </authorList>
    </citation>
    <scope>NUCLEOTIDE SEQUENCE [LARGE SCALE GENOMIC DNA]</scope>
</reference>
<organism evidence="1 2">
    <name type="scientific">Candidatus Beckwithbacteria bacterium GW2011_GWB1_47_15</name>
    <dbReference type="NCBI Taxonomy" id="1618371"/>
    <lineage>
        <taxon>Bacteria</taxon>
        <taxon>Candidatus Beckwithiibacteriota</taxon>
    </lineage>
</organism>
<comment type="caution">
    <text evidence="1">The sequence shown here is derived from an EMBL/GenBank/DDBJ whole genome shotgun (WGS) entry which is preliminary data.</text>
</comment>
<dbReference type="Proteomes" id="UP000033860">
    <property type="component" value="Unassembled WGS sequence"/>
</dbReference>
<sequence>MDYPDRKIFPSAIPGQEFKRSRAVVAALLALELEGTVTVDGKAVSPEHFLEVGEGGKMIFSSQPALKNFGAEVKRLFDQAARALAMKQDAQTPFNEIVAVLNPQKPTPQKKLTPRPWEVDINQVSVESLLPAIEYIVSDTANLLGLDESTFTKFDPKKGRVSLRPTIKNFGESTYREIIQQALRFTYDAGHHEPSGIVTAMVNDGVKL</sequence>
<proteinExistence type="predicted"/>
<dbReference type="EMBL" id="LCNT01000001">
    <property type="protein sequence ID" value="KKU62009.1"/>
    <property type="molecule type" value="Genomic_DNA"/>
</dbReference>
<name>A0A0G1RXD4_9BACT</name>
<dbReference type="AlphaFoldDB" id="A0A0G1RXD4"/>
<protein>
    <submittedName>
        <fullName evidence="1">Uncharacterized protein</fullName>
    </submittedName>
</protein>
<accession>A0A0G1RXD4</accession>
<gene>
    <name evidence="1" type="ORF">UX85_C0001G0223</name>
</gene>
<evidence type="ECO:0000313" key="1">
    <source>
        <dbReference type="EMBL" id="KKU62009.1"/>
    </source>
</evidence>
<evidence type="ECO:0000313" key="2">
    <source>
        <dbReference type="Proteomes" id="UP000033860"/>
    </source>
</evidence>